<dbReference type="RefSeq" id="WP_145141004.1">
    <property type="nucleotide sequence ID" value="NZ_VLKY01000005.1"/>
</dbReference>
<comment type="caution">
    <text evidence="1">The sequence shown here is derived from an EMBL/GenBank/DDBJ whole genome shotgun (WGS) entry which is preliminary data.</text>
</comment>
<dbReference type="OrthoDB" id="6905221at2"/>
<evidence type="ECO:0000313" key="2">
    <source>
        <dbReference type="Proteomes" id="UP000316905"/>
    </source>
</evidence>
<accession>A0A562QE31</accession>
<gene>
    <name evidence="1" type="ORF">IQ22_01919</name>
</gene>
<reference evidence="1 2" key="1">
    <citation type="journal article" date="2015" name="Stand. Genomic Sci.">
        <title>Genomic Encyclopedia of Bacterial and Archaeal Type Strains, Phase III: the genomes of soil and plant-associated and newly described type strains.</title>
        <authorList>
            <person name="Whitman W.B."/>
            <person name="Woyke T."/>
            <person name="Klenk H.P."/>
            <person name="Zhou Y."/>
            <person name="Lilburn T.G."/>
            <person name="Beck B.J."/>
            <person name="De Vos P."/>
            <person name="Vandamme P."/>
            <person name="Eisen J.A."/>
            <person name="Garrity G."/>
            <person name="Hugenholtz P."/>
            <person name="Kyrpides N.C."/>
        </authorList>
    </citation>
    <scope>NUCLEOTIDE SEQUENCE [LARGE SCALE GENOMIC DNA]</scope>
    <source>
        <strain evidence="1 2">CGMCC 1.6858</strain>
    </source>
</reference>
<keyword evidence="2" id="KW-1185">Reference proteome</keyword>
<evidence type="ECO:0000313" key="1">
    <source>
        <dbReference type="EMBL" id="TWI55008.1"/>
    </source>
</evidence>
<organism evidence="1 2">
    <name type="scientific">Pseudomonas duriflava</name>
    <dbReference type="NCBI Taxonomy" id="459528"/>
    <lineage>
        <taxon>Bacteria</taxon>
        <taxon>Pseudomonadati</taxon>
        <taxon>Pseudomonadota</taxon>
        <taxon>Gammaproteobacteria</taxon>
        <taxon>Pseudomonadales</taxon>
        <taxon>Pseudomonadaceae</taxon>
        <taxon>Pseudomonas</taxon>
    </lineage>
</organism>
<name>A0A562QE31_9PSED</name>
<dbReference type="Proteomes" id="UP000316905">
    <property type="component" value="Unassembled WGS sequence"/>
</dbReference>
<dbReference type="EMBL" id="VLKY01000005">
    <property type="protein sequence ID" value="TWI55008.1"/>
    <property type="molecule type" value="Genomic_DNA"/>
</dbReference>
<dbReference type="AlphaFoldDB" id="A0A562QE31"/>
<proteinExistence type="predicted"/>
<sequence>MQALKRKLEELDPPLKHTLEEREGTLIITLFDPQLPAKTQRSFSARLLHNRELLYEVVRDAVNELRAIGAYPPLDAKALLTD</sequence>
<protein>
    <submittedName>
        <fullName evidence="1">Uncharacterized protein</fullName>
    </submittedName>
</protein>